<comment type="subcellular location">
    <subcellularLocation>
        <location evidence="1">Cell membrane</location>
        <topology evidence="1">Multi-pass membrane protein</topology>
    </subcellularLocation>
</comment>
<dbReference type="InterPro" id="IPR004812">
    <property type="entry name" value="Efflux_drug-R_Bcr/CmlA"/>
</dbReference>
<feature type="transmembrane region" description="Helical" evidence="8">
    <location>
        <begin position="82"/>
        <end position="101"/>
    </location>
</feature>
<feature type="transmembrane region" description="Helical" evidence="8">
    <location>
        <begin position="172"/>
        <end position="191"/>
    </location>
</feature>
<keyword evidence="5 8" id="KW-0812">Transmembrane</keyword>
<evidence type="ECO:0000259" key="9">
    <source>
        <dbReference type="PROSITE" id="PS50850"/>
    </source>
</evidence>
<keyword evidence="3" id="KW-0813">Transport</keyword>
<feature type="transmembrane region" description="Helical" evidence="8">
    <location>
        <begin position="221"/>
        <end position="245"/>
    </location>
</feature>
<keyword evidence="11" id="KW-1185">Reference proteome</keyword>
<evidence type="ECO:0000256" key="8">
    <source>
        <dbReference type="SAM" id="Phobius"/>
    </source>
</evidence>
<evidence type="ECO:0000256" key="1">
    <source>
        <dbReference type="ARBA" id="ARBA00004651"/>
    </source>
</evidence>
<dbReference type="PROSITE" id="PS50850">
    <property type="entry name" value="MFS"/>
    <property type="match status" value="1"/>
</dbReference>
<dbReference type="Pfam" id="PF07690">
    <property type="entry name" value="MFS_1"/>
    <property type="match status" value="1"/>
</dbReference>
<dbReference type="InterPro" id="IPR036259">
    <property type="entry name" value="MFS_trans_sf"/>
</dbReference>
<dbReference type="RefSeq" id="WP_114126794.1">
    <property type="nucleotide sequence ID" value="NZ_QOUI01000006.1"/>
</dbReference>
<dbReference type="Proteomes" id="UP000252770">
    <property type="component" value="Unassembled WGS sequence"/>
</dbReference>
<dbReference type="GO" id="GO:1990961">
    <property type="term" value="P:xenobiotic detoxification by transmembrane export across the plasma membrane"/>
    <property type="evidence" value="ECO:0007669"/>
    <property type="project" value="InterPro"/>
</dbReference>
<name>A0A367YUB7_9ACTN</name>
<dbReference type="CDD" id="cd17320">
    <property type="entry name" value="MFS_MdfA_MDR_like"/>
    <property type="match status" value="1"/>
</dbReference>
<keyword evidence="7 8" id="KW-0472">Membrane</keyword>
<keyword evidence="6 8" id="KW-1133">Transmembrane helix</keyword>
<proteinExistence type="inferred from homology"/>
<evidence type="ECO:0000256" key="7">
    <source>
        <dbReference type="ARBA" id="ARBA00023136"/>
    </source>
</evidence>
<feature type="domain" description="Major facilitator superfamily (MFS) profile" evidence="9">
    <location>
        <begin position="14"/>
        <end position="401"/>
    </location>
</feature>
<feature type="transmembrane region" description="Helical" evidence="8">
    <location>
        <begin position="350"/>
        <end position="370"/>
    </location>
</feature>
<feature type="transmembrane region" description="Helical" evidence="8">
    <location>
        <begin position="145"/>
        <end position="166"/>
    </location>
</feature>
<feature type="transmembrane region" description="Helical" evidence="8">
    <location>
        <begin position="52"/>
        <end position="70"/>
    </location>
</feature>
<evidence type="ECO:0000313" key="10">
    <source>
        <dbReference type="EMBL" id="RCK69476.1"/>
    </source>
</evidence>
<dbReference type="GO" id="GO:0042910">
    <property type="term" value="F:xenobiotic transmembrane transporter activity"/>
    <property type="evidence" value="ECO:0007669"/>
    <property type="project" value="InterPro"/>
</dbReference>
<dbReference type="InterPro" id="IPR011701">
    <property type="entry name" value="MFS"/>
</dbReference>
<dbReference type="Gene3D" id="1.20.1720.10">
    <property type="entry name" value="Multidrug resistance protein D"/>
    <property type="match status" value="1"/>
</dbReference>
<feature type="transmembrane region" description="Helical" evidence="8">
    <location>
        <begin position="312"/>
        <end position="338"/>
    </location>
</feature>
<dbReference type="NCBIfam" id="TIGR00710">
    <property type="entry name" value="efflux_Bcr_CflA"/>
    <property type="match status" value="1"/>
</dbReference>
<evidence type="ECO:0000256" key="5">
    <source>
        <dbReference type="ARBA" id="ARBA00022692"/>
    </source>
</evidence>
<organism evidence="10 11">
    <name type="scientific">Desertihabitans brevis</name>
    <dbReference type="NCBI Taxonomy" id="2268447"/>
    <lineage>
        <taxon>Bacteria</taxon>
        <taxon>Bacillati</taxon>
        <taxon>Actinomycetota</taxon>
        <taxon>Actinomycetes</taxon>
        <taxon>Propionibacteriales</taxon>
        <taxon>Propionibacteriaceae</taxon>
        <taxon>Desertihabitans</taxon>
    </lineage>
</organism>
<evidence type="ECO:0000256" key="2">
    <source>
        <dbReference type="ARBA" id="ARBA00006236"/>
    </source>
</evidence>
<feature type="transmembrane region" description="Helical" evidence="8">
    <location>
        <begin position="257"/>
        <end position="279"/>
    </location>
</feature>
<evidence type="ECO:0000256" key="6">
    <source>
        <dbReference type="ARBA" id="ARBA00022989"/>
    </source>
</evidence>
<dbReference type="GO" id="GO:0005886">
    <property type="term" value="C:plasma membrane"/>
    <property type="evidence" value="ECO:0007669"/>
    <property type="project" value="UniProtKB-SubCell"/>
</dbReference>
<protein>
    <submittedName>
        <fullName evidence="10">MFS transporter</fullName>
    </submittedName>
</protein>
<accession>A0A367YUB7</accession>
<feature type="transmembrane region" description="Helical" evidence="8">
    <location>
        <begin position="376"/>
        <end position="397"/>
    </location>
</feature>
<keyword evidence="4" id="KW-1003">Cell membrane</keyword>
<comment type="similarity">
    <text evidence="2">Belongs to the major facilitator superfamily. Bcr/CmlA family.</text>
</comment>
<feature type="transmembrane region" description="Helical" evidence="8">
    <location>
        <begin position="286"/>
        <end position="306"/>
    </location>
</feature>
<reference evidence="10 11" key="1">
    <citation type="submission" date="2018-07" db="EMBL/GenBank/DDBJ databases">
        <title>Desertimonas flava gen. nov. sp. nov.</title>
        <authorList>
            <person name="Liu S."/>
        </authorList>
    </citation>
    <scope>NUCLEOTIDE SEQUENCE [LARGE SCALE GENOMIC DNA]</scope>
    <source>
        <strain evidence="10 11">16Sb5-5</strain>
    </source>
</reference>
<evidence type="ECO:0000256" key="4">
    <source>
        <dbReference type="ARBA" id="ARBA00022475"/>
    </source>
</evidence>
<dbReference type="EMBL" id="QOUI01000006">
    <property type="protein sequence ID" value="RCK69476.1"/>
    <property type="molecule type" value="Genomic_DNA"/>
</dbReference>
<comment type="caution">
    <text evidence="10">The sequence shown here is derived from an EMBL/GenBank/DDBJ whole genome shotgun (WGS) entry which is preliminary data.</text>
</comment>
<dbReference type="InterPro" id="IPR020846">
    <property type="entry name" value="MFS_dom"/>
</dbReference>
<gene>
    <name evidence="10" type="ORF">DT076_11415</name>
</gene>
<evidence type="ECO:0000313" key="11">
    <source>
        <dbReference type="Proteomes" id="UP000252770"/>
    </source>
</evidence>
<evidence type="ECO:0000256" key="3">
    <source>
        <dbReference type="ARBA" id="ARBA00022448"/>
    </source>
</evidence>
<dbReference type="AlphaFoldDB" id="A0A367YUB7"/>
<dbReference type="PANTHER" id="PTHR23502:SF132">
    <property type="entry name" value="POLYAMINE TRANSPORTER 2-RELATED"/>
    <property type="match status" value="1"/>
</dbReference>
<feature type="transmembrane region" description="Helical" evidence="8">
    <location>
        <begin position="113"/>
        <end position="133"/>
    </location>
</feature>
<feature type="transmembrane region" description="Helical" evidence="8">
    <location>
        <begin position="12"/>
        <end position="32"/>
    </location>
</feature>
<dbReference type="SUPFAM" id="SSF103473">
    <property type="entry name" value="MFS general substrate transporter"/>
    <property type="match status" value="1"/>
</dbReference>
<dbReference type="PANTHER" id="PTHR23502">
    <property type="entry name" value="MAJOR FACILITATOR SUPERFAMILY"/>
    <property type="match status" value="1"/>
</dbReference>
<sequence length="404" mass="41567">MSEHTGPAGRRLRGLALILLLGSLTALGPLTIDTYLPGFPEMAVDLEATESQVQLTLTTMLLGLGLGQLVNGPLSDTIGRRIPIVIGLCGHILASVLIALAPTLELVVALRLLQGFFGSALAVVAMAVVRDLFDGLGVVRTLSQLSLVMGLAPILAPSLGGLLLAVTTWQGVFVFLAVVAVLLLVVALLRFPETLPPERRLAAGLGSTLGAYRRVLSDRHFVVMVVVAVANSICLFSYVSGSSFIFQEGYGLSPQQFALVFGLNGLLLIAGTQLTPVLVRRFGAPLVLGGALALGLVAAVTMWVLAVLGAGLLGAIIPLGVIIGSLGFCMPTTTTLALEHHARTAGTATAVLGAGRFAVAGAAAPLVGLLSDGTAGPLGLVVVVANLAALLLLVRLYRGRRRPA</sequence>